<evidence type="ECO:0000313" key="11">
    <source>
        <dbReference type="EMBL" id="CAA9263395.1"/>
    </source>
</evidence>
<proteinExistence type="inferred from homology"/>
<evidence type="ECO:0000256" key="1">
    <source>
        <dbReference type="ARBA" id="ARBA00001933"/>
    </source>
</evidence>
<dbReference type="SUPFAM" id="SSF53686">
    <property type="entry name" value="Tryptophan synthase beta subunit-like PLP-dependent enzymes"/>
    <property type="match status" value="1"/>
</dbReference>
<dbReference type="InterPro" id="IPR000634">
    <property type="entry name" value="Ser/Thr_deHydtase_PyrdxlP-BS"/>
</dbReference>
<comment type="cofactor">
    <cofactor evidence="1">
        <name>pyridoxal 5'-phosphate</name>
        <dbReference type="ChEBI" id="CHEBI:597326"/>
    </cofactor>
</comment>
<evidence type="ECO:0000256" key="8">
    <source>
        <dbReference type="ARBA" id="ARBA00022898"/>
    </source>
</evidence>
<dbReference type="InterPro" id="IPR005789">
    <property type="entry name" value="Thr_deHydtase_catblc"/>
</dbReference>
<dbReference type="NCBIfam" id="TIGR01127">
    <property type="entry name" value="ilvA_1Cterm"/>
    <property type="match status" value="1"/>
</dbReference>
<accession>A0A6J4IZ77</accession>
<comment type="subunit">
    <text evidence="4">In the native structure, TdcB is in a dimeric form, whereas in the TdcB-AMP complex, it exists in a tetrameric form (dimer of dimers).</text>
</comment>
<protein>
    <recommendedName>
        <fullName evidence="6">L-threonine dehydratase catabolic TdcB</fullName>
        <ecNumber evidence="5">4.3.1.19</ecNumber>
    </recommendedName>
</protein>
<dbReference type="AlphaFoldDB" id="A0A6J4IZ77"/>
<dbReference type="PANTHER" id="PTHR48078">
    <property type="entry name" value="THREONINE DEHYDRATASE, MITOCHONDRIAL-RELATED"/>
    <property type="match status" value="1"/>
</dbReference>
<keyword evidence="8" id="KW-0663">Pyridoxal phosphate</keyword>
<comment type="similarity">
    <text evidence="3">Belongs to the serine/threonine dehydratase family.</text>
</comment>
<organism evidence="11">
    <name type="scientific">uncultured Chloroflexia bacterium</name>
    <dbReference type="NCBI Taxonomy" id="1672391"/>
    <lineage>
        <taxon>Bacteria</taxon>
        <taxon>Bacillati</taxon>
        <taxon>Chloroflexota</taxon>
        <taxon>Chloroflexia</taxon>
        <taxon>environmental samples</taxon>
    </lineage>
</organism>
<evidence type="ECO:0000259" key="10">
    <source>
        <dbReference type="Pfam" id="PF00291"/>
    </source>
</evidence>
<evidence type="ECO:0000256" key="4">
    <source>
        <dbReference type="ARBA" id="ARBA00011447"/>
    </source>
</evidence>
<evidence type="ECO:0000256" key="9">
    <source>
        <dbReference type="ARBA" id="ARBA00023239"/>
    </source>
</evidence>
<dbReference type="GO" id="GO:0009097">
    <property type="term" value="P:isoleucine biosynthetic process"/>
    <property type="evidence" value="ECO:0007669"/>
    <property type="project" value="TreeGrafter"/>
</dbReference>
<dbReference type="GO" id="GO:0030170">
    <property type="term" value="F:pyridoxal phosphate binding"/>
    <property type="evidence" value="ECO:0007669"/>
    <property type="project" value="InterPro"/>
</dbReference>
<dbReference type="Gene3D" id="3.40.50.1100">
    <property type="match status" value="2"/>
</dbReference>
<evidence type="ECO:0000256" key="2">
    <source>
        <dbReference type="ARBA" id="ARBA00004958"/>
    </source>
</evidence>
<dbReference type="InterPro" id="IPR050147">
    <property type="entry name" value="Ser/Thr_Dehydratase"/>
</dbReference>
<dbReference type="GO" id="GO:0006565">
    <property type="term" value="P:L-serine catabolic process"/>
    <property type="evidence" value="ECO:0007669"/>
    <property type="project" value="TreeGrafter"/>
</dbReference>
<dbReference type="Pfam" id="PF00291">
    <property type="entry name" value="PALP"/>
    <property type="match status" value="1"/>
</dbReference>
<dbReference type="InterPro" id="IPR001926">
    <property type="entry name" value="TrpB-like_PALP"/>
</dbReference>
<dbReference type="GO" id="GO:0003941">
    <property type="term" value="F:L-serine ammonia-lyase activity"/>
    <property type="evidence" value="ECO:0007669"/>
    <property type="project" value="TreeGrafter"/>
</dbReference>
<reference evidence="11" key="1">
    <citation type="submission" date="2020-02" db="EMBL/GenBank/DDBJ databases">
        <authorList>
            <person name="Meier V. D."/>
        </authorList>
    </citation>
    <scope>NUCLEOTIDE SEQUENCE</scope>
    <source>
        <strain evidence="11">AVDCRST_MAG93</strain>
    </source>
</reference>
<dbReference type="GO" id="GO:0004794">
    <property type="term" value="F:threonine deaminase activity"/>
    <property type="evidence" value="ECO:0007669"/>
    <property type="project" value="UniProtKB-EC"/>
</dbReference>
<gene>
    <name evidence="11" type="ORF">AVDCRST_MAG93-2288</name>
</gene>
<feature type="non-terminal residue" evidence="11">
    <location>
        <position position="372"/>
    </location>
</feature>
<comment type="pathway">
    <text evidence="2">Amino-acid degradation; L-threonine degradation via propanoate pathway; propanoate from L-threonine: step 1/4.</text>
</comment>
<dbReference type="CDD" id="cd01562">
    <property type="entry name" value="Thr-dehyd"/>
    <property type="match status" value="1"/>
</dbReference>
<dbReference type="GO" id="GO:0006567">
    <property type="term" value="P:L-threonine catabolic process"/>
    <property type="evidence" value="ECO:0007669"/>
    <property type="project" value="InterPro"/>
</dbReference>
<sequence length="372" mass="38986">MTVTLVDIQAARSVQGDIINDTPMLSGEVLSPELGAPTFFKAECLQRSGSFKIRGAYNKIYHLTPEERARGVIAASAGNHAQGVAFAARLHGIRVTIVMPTFAPLTKVIATQELGAEVVLEGATFDEAAAHALELQQEHGFTNVDAFNDELVIAGQGTIGLEIIEELPKVSVVVVPIGGGGLISGIATAVKALRAEARVIGVQAAGWAAVRPSLEAGHPVQVSGGQSIADGIAVKRPGDHTLPIIRDLVDEVVEVTDDEIAQGIVHCAQAMKLVVEGAGAAGVAALLSDKVRLASSDTVCTVLSGGNIDENLLARVIEQVMVRKGRYILLKLAVVDRPGTLSPLIDRIAEVGASVIDIFHRRAMWLAPLGKV</sequence>
<evidence type="ECO:0000256" key="6">
    <source>
        <dbReference type="ARBA" id="ARBA00022248"/>
    </source>
</evidence>
<keyword evidence="7" id="KW-0021">Allosteric enzyme</keyword>
<evidence type="ECO:0000256" key="5">
    <source>
        <dbReference type="ARBA" id="ARBA00012096"/>
    </source>
</evidence>
<dbReference type="PROSITE" id="PS00165">
    <property type="entry name" value="DEHYDRATASE_SER_THR"/>
    <property type="match status" value="1"/>
</dbReference>
<dbReference type="EC" id="4.3.1.19" evidence="5"/>
<evidence type="ECO:0000256" key="3">
    <source>
        <dbReference type="ARBA" id="ARBA00010869"/>
    </source>
</evidence>
<dbReference type="PANTHER" id="PTHR48078:SF6">
    <property type="entry name" value="L-THREONINE DEHYDRATASE CATABOLIC TDCB"/>
    <property type="match status" value="1"/>
</dbReference>
<name>A0A6J4IZ77_9CHLR</name>
<feature type="domain" description="Tryptophan synthase beta chain-like PALP" evidence="10">
    <location>
        <begin position="19"/>
        <end position="305"/>
    </location>
</feature>
<evidence type="ECO:0000256" key="7">
    <source>
        <dbReference type="ARBA" id="ARBA00022533"/>
    </source>
</evidence>
<dbReference type="FunFam" id="3.40.50.1100:FF:000007">
    <property type="entry name" value="L-threonine dehydratase catabolic TdcB"/>
    <property type="match status" value="1"/>
</dbReference>
<dbReference type="InterPro" id="IPR036052">
    <property type="entry name" value="TrpB-like_PALP_sf"/>
</dbReference>
<keyword evidence="9 11" id="KW-0456">Lyase</keyword>
<dbReference type="EMBL" id="CADCTR010000776">
    <property type="protein sequence ID" value="CAA9263395.1"/>
    <property type="molecule type" value="Genomic_DNA"/>
</dbReference>